<proteinExistence type="predicted"/>
<evidence type="ECO:0000313" key="2">
    <source>
        <dbReference type="EMBL" id="EAZ00799.1"/>
    </source>
</evidence>
<keyword evidence="1" id="KW-0732">Signal</keyword>
<name>A2YCI8_ORYSI</name>
<reference evidence="2 3" key="1">
    <citation type="journal article" date="2005" name="PLoS Biol.">
        <title>The genomes of Oryza sativa: a history of duplications.</title>
        <authorList>
            <person name="Yu J."/>
            <person name="Wang J."/>
            <person name="Lin W."/>
            <person name="Li S."/>
            <person name="Li H."/>
            <person name="Zhou J."/>
            <person name="Ni P."/>
            <person name="Dong W."/>
            <person name="Hu S."/>
            <person name="Zeng C."/>
            <person name="Zhang J."/>
            <person name="Zhang Y."/>
            <person name="Li R."/>
            <person name="Xu Z."/>
            <person name="Li S."/>
            <person name="Li X."/>
            <person name="Zheng H."/>
            <person name="Cong L."/>
            <person name="Lin L."/>
            <person name="Yin J."/>
            <person name="Geng J."/>
            <person name="Li G."/>
            <person name="Shi J."/>
            <person name="Liu J."/>
            <person name="Lv H."/>
            <person name="Li J."/>
            <person name="Wang J."/>
            <person name="Deng Y."/>
            <person name="Ran L."/>
            <person name="Shi X."/>
            <person name="Wang X."/>
            <person name="Wu Q."/>
            <person name="Li C."/>
            <person name="Ren X."/>
            <person name="Wang J."/>
            <person name="Wang X."/>
            <person name="Li D."/>
            <person name="Liu D."/>
            <person name="Zhang X."/>
            <person name="Ji Z."/>
            <person name="Zhao W."/>
            <person name="Sun Y."/>
            <person name="Zhang Z."/>
            <person name="Bao J."/>
            <person name="Han Y."/>
            <person name="Dong L."/>
            <person name="Ji J."/>
            <person name="Chen P."/>
            <person name="Wu S."/>
            <person name="Liu J."/>
            <person name="Xiao Y."/>
            <person name="Bu D."/>
            <person name="Tan J."/>
            <person name="Yang L."/>
            <person name="Ye C."/>
            <person name="Zhang J."/>
            <person name="Xu J."/>
            <person name="Zhou Y."/>
            <person name="Yu Y."/>
            <person name="Zhang B."/>
            <person name="Zhuang S."/>
            <person name="Wei H."/>
            <person name="Liu B."/>
            <person name="Lei M."/>
            <person name="Yu H."/>
            <person name="Li Y."/>
            <person name="Xu H."/>
            <person name="Wei S."/>
            <person name="He X."/>
            <person name="Fang L."/>
            <person name="Zhang Z."/>
            <person name="Zhang Y."/>
            <person name="Huang X."/>
            <person name="Su Z."/>
            <person name="Tong W."/>
            <person name="Li J."/>
            <person name="Tong Z."/>
            <person name="Li S."/>
            <person name="Ye J."/>
            <person name="Wang L."/>
            <person name="Fang L."/>
            <person name="Lei T."/>
            <person name="Chen C."/>
            <person name="Chen H."/>
            <person name="Xu Z."/>
            <person name="Li H."/>
            <person name="Huang H."/>
            <person name="Zhang F."/>
            <person name="Xu H."/>
            <person name="Li N."/>
            <person name="Zhao C."/>
            <person name="Li S."/>
            <person name="Dong L."/>
            <person name="Huang Y."/>
            <person name="Li L."/>
            <person name="Xi Y."/>
            <person name="Qi Q."/>
            <person name="Li W."/>
            <person name="Zhang B."/>
            <person name="Hu W."/>
            <person name="Zhang Y."/>
            <person name="Tian X."/>
            <person name="Jiao Y."/>
            <person name="Liang X."/>
            <person name="Jin J."/>
            <person name="Gao L."/>
            <person name="Zheng W."/>
            <person name="Hao B."/>
            <person name="Liu S."/>
            <person name="Wang W."/>
            <person name="Yuan L."/>
            <person name="Cao M."/>
            <person name="McDermott J."/>
            <person name="Samudrala R."/>
            <person name="Wang J."/>
            <person name="Wong G.K."/>
            <person name="Yang H."/>
        </authorList>
    </citation>
    <scope>NUCLEOTIDE SEQUENCE [LARGE SCALE GENOMIC DNA]</scope>
    <source>
        <strain evidence="3">cv. 93-11</strain>
    </source>
</reference>
<gene>
    <name evidence="2" type="ORF">OsI_22830</name>
</gene>
<dbReference type="Gramene" id="BGIOSGA022841-TA">
    <property type="protein sequence ID" value="BGIOSGA022841-PA"/>
    <property type="gene ID" value="BGIOSGA022841"/>
</dbReference>
<dbReference type="Proteomes" id="UP000007015">
    <property type="component" value="Chromosome 6"/>
</dbReference>
<dbReference type="HOGENOM" id="CLU_2076992_0_0_1"/>
<evidence type="ECO:0000256" key="1">
    <source>
        <dbReference type="SAM" id="SignalP"/>
    </source>
</evidence>
<feature type="signal peptide" evidence="1">
    <location>
        <begin position="1"/>
        <end position="21"/>
    </location>
</feature>
<accession>A2YCI8</accession>
<keyword evidence="3" id="KW-1185">Reference proteome</keyword>
<protein>
    <submittedName>
        <fullName evidence="2">Uncharacterized protein</fullName>
    </submittedName>
</protein>
<feature type="chain" id="PRO_5002648504" evidence="1">
    <location>
        <begin position="22"/>
        <end position="118"/>
    </location>
</feature>
<evidence type="ECO:0000313" key="3">
    <source>
        <dbReference type="Proteomes" id="UP000007015"/>
    </source>
</evidence>
<organism evidence="2 3">
    <name type="scientific">Oryza sativa subsp. indica</name>
    <name type="common">Rice</name>
    <dbReference type="NCBI Taxonomy" id="39946"/>
    <lineage>
        <taxon>Eukaryota</taxon>
        <taxon>Viridiplantae</taxon>
        <taxon>Streptophyta</taxon>
        <taxon>Embryophyta</taxon>
        <taxon>Tracheophyta</taxon>
        <taxon>Spermatophyta</taxon>
        <taxon>Magnoliopsida</taxon>
        <taxon>Liliopsida</taxon>
        <taxon>Poales</taxon>
        <taxon>Poaceae</taxon>
        <taxon>BOP clade</taxon>
        <taxon>Oryzoideae</taxon>
        <taxon>Oryzeae</taxon>
        <taxon>Oryzinae</taxon>
        <taxon>Oryza</taxon>
        <taxon>Oryza sativa</taxon>
    </lineage>
</organism>
<dbReference type="EMBL" id="CM000131">
    <property type="protein sequence ID" value="EAZ00799.1"/>
    <property type="molecule type" value="Genomic_DNA"/>
</dbReference>
<dbReference type="AlphaFoldDB" id="A2YCI8"/>
<sequence>MARMIITGAVAFLFLASLVASQSADGPVPAVENSLLRTYIDMQQIHNHNVNSSIICNRRRQSPIAAWTSTRGPRTPAAALSRATTATHGASHSAAAASANPAAAATSATASVRDILDS</sequence>